<sequence length="216" mass="24119">ENVLDAVADTMLSFLEARGLNYKDPEHIASVISFLETINNNQPGGSKFLDELKKMAAKAWHQTKDAAKKTVKEHLLGIAKAYLKNGVKGAIPVLEDISEKSMQKLPLNLRVALSPIAYNMWLKFFNKAKIPLPTGYKIENFVCNSVGKEKCDAIIAHVKESWAPQNEESVKEIDDIDIEDDDQAINPSKTKQREHVAQPNTKVDDKSYEGLLDALD</sequence>
<feature type="region of interest" description="Disordered" evidence="1">
    <location>
        <begin position="185"/>
        <end position="216"/>
    </location>
</feature>
<evidence type="ECO:0000256" key="1">
    <source>
        <dbReference type="SAM" id="MobiDB-lite"/>
    </source>
</evidence>
<proteinExistence type="evidence at transcript level"/>
<reference evidence="2" key="1">
    <citation type="journal article" date="2017" name="Front. Cell. Infect. Microbiol.">
        <title>The Distinct Transcriptional Response of the Midgut of Amblyomma sculptum and Amblyomma aureolatum Ticks to Rickettsia rickettsii Correlates to Their Differences in Susceptibility to Infection.</title>
        <authorList>
            <person name="Martins L.A."/>
            <person name="Galletti M.F.B.M."/>
            <person name="Ribeiro J.M."/>
            <person name="Fujita A."/>
            <person name="Costa F.B."/>
            <person name="Labruna M.B."/>
            <person name="Daffre S."/>
            <person name="Fogaca A.C."/>
        </authorList>
    </citation>
    <scope>NUCLEOTIDE SEQUENCE</scope>
</reference>
<feature type="compositionally biased region" description="Basic and acidic residues" evidence="1">
    <location>
        <begin position="191"/>
        <end position="208"/>
    </location>
</feature>
<accession>A0A1E1XH10</accession>
<dbReference type="EMBL" id="GFAC01000660">
    <property type="protein sequence ID" value="JAT98528.1"/>
    <property type="molecule type" value="mRNA"/>
</dbReference>
<name>A0A1E1XH10_9ACAR</name>
<feature type="non-terminal residue" evidence="2">
    <location>
        <position position="1"/>
    </location>
</feature>
<dbReference type="AlphaFoldDB" id="A0A1E1XH10"/>
<protein>
    <submittedName>
        <fullName evidence="2">Uncharacterized protein</fullName>
    </submittedName>
</protein>
<organism evidence="2">
    <name type="scientific">Amblyomma aureolatum</name>
    <dbReference type="NCBI Taxonomy" id="187763"/>
    <lineage>
        <taxon>Eukaryota</taxon>
        <taxon>Metazoa</taxon>
        <taxon>Ecdysozoa</taxon>
        <taxon>Arthropoda</taxon>
        <taxon>Chelicerata</taxon>
        <taxon>Arachnida</taxon>
        <taxon>Acari</taxon>
        <taxon>Parasitiformes</taxon>
        <taxon>Ixodida</taxon>
        <taxon>Ixodoidea</taxon>
        <taxon>Ixodidae</taxon>
        <taxon>Amblyomminae</taxon>
        <taxon>Amblyomma</taxon>
    </lineage>
</organism>
<evidence type="ECO:0000313" key="2">
    <source>
        <dbReference type="EMBL" id="JAT98528.1"/>
    </source>
</evidence>